<reference evidence="1" key="1">
    <citation type="submission" date="2014-09" db="EMBL/GenBank/DDBJ databases">
        <authorList>
            <person name="Magalhaes I.L.F."/>
            <person name="Oliveira U."/>
            <person name="Santos F.R."/>
            <person name="Vidigal T.H.D.A."/>
            <person name="Brescovit A.D."/>
            <person name="Santos A.J."/>
        </authorList>
    </citation>
    <scope>NUCLEOTIDE SEQUENCE</scope>
    <source>
        <tissue evidence="1">Shoot tissue taken approximately 20 cm above the soil surface</tissue>
    </source>
</reference>
<organism evidence="1">
    <name type="scientific">Arundo donax</name>
    <name type="common">Giant reed</name>
    <name type="synonym">Donax arundinaceus</name>
    <dbReference type="NCBI Taxonomy" id="35708"/>
    <lineage>
        <taxon>Eukaryota</taxon>
        <taxon>Viridiplantae</taxon>
        <taxon>Streptophyta</taxon>
        <taxon>Embryophyta</taxon>
        <taxon>Tracheophyta</taxon>
        <taxon>Spermatophyta</taxon>
        <taxon>Magnoliopsida</taxon>
        <taxon>Liliopsida</taxon>
        <taxon>Poales</taxon>
        <taxon>Poaceae</taxon>
        <taxon>PACMAD clade</taxon>
        <taxon>Arundinoideae</taxon>
        <taxon>Arundineae</taxon>
        <taxon>Arundo</taxon>
    </lineage>
</organism>
<accession>A0A0A9ENM6</accession>
<proteinExistence type="predicted"/>
<dbReference type="AlphaFoldDB" id="A0A0A9ENM6"/>
<evidence type="ECO:0000313" key="1">
    <source>
        <dbReference type="EMBL" id="JAD99480.1"/>
    </source>
</evidence>
<protein>
    <submittedName>
        <fullName evidence="1">Uncharacterized protein</fullName>
    </submittedName>
</protein>
<sequence length="17" mass="2036">MRQSDIPRSTTHLHKTQ</sequence>
<reference evidence="1" key="2">
    <citation type="journal article" date="2015" name="Data Brief">
        <title>Shoot transcriptome of the giant reed, Arundo donax.</title>
        <authorList>
            <person name="Barrero R.A."/>
            <person name="Guerrero F.D."/>
            <person name="Moolhuijzen P."/>
            <person name="Goolsby J.A."/>
            <person name="Tidwell J."/>
            <person name="Bellgard S.E."/>
            <person name="Bellgard M.I."/>
        </authorList>
    </citation>
    <scope>NUCLEOTIDE SEQUENCE</scope>
    <source>
        <tissue evidence="1">Shoot tissue taken approximately 20 cm above the soil surface</tissue>
    </source>
</reference>
<name>A0A0A9ENM6_ARUDO</name>
<dbReference type="EMBL" id="GBRH01198415">
    <property type="protein sequence ID" value="JAD99480.1"/>
    <property type="molecule type" value="Transcribed_RNA"/>
</dbReference>